<sequence length="167" mass="18181">MQRVLSPPPAEPSDGDIGPKQCRRRDPSELPEAMSITGRQRRNRHSKARKVGSPSHIDAEGTAKSNGSGCFFERLRPRILCTDTGRTETVRFRAGIGSITHIRQDRPRSDTGTSDCIIGLTTGLTQEKMDRTWKAIMIGTAAADIMETLAGSVEESCISQKTGSTNP</sequence>
<comment type="caution">
    <text evidence="2">The sequence shown here is derived from an EMBL/GenBank/DDBJ whole genome shotgun (WGS) entry which is preliminary data.</text>
</comment>
<dbReference type="Proteomes" id="UP001066276">
    <property type="component" value="Chromosome 3_1"/>
</dbReference>
<keyword evidence="3" id="KW-1185">Reference proteome</keyword>
<feature type="compositionally biased region" description="Basic residues" evidence="1">
    <location>
        <begin position="39"/>
        <end position="50"/>
    </location>
</feature>
<name>A0AAV7UE55_PLEWA</name>
<evidence type="ECO:0000313" key="3">
    <source>
        <dbReference type="Proteomes" id="UP001066276"/>
    </source>
</evidence>
<accession>A0AAV7UE55</accession>
<protein>
    <submittedName>
        <fullName evidence="2">Uncharacterized protein</fullName>
    </submittedName>
</protein>
<gene>
    <name evidence="2" type="ORF">NDU88_003392</name>
</gene>
<organism evidence="2 3">
    <name type="scientific">Pleurodeles waltl</name>
    <name type="common">Iberian ribbed newt</name>
    <dbReference type="NCBI Taxonomy" id="8319"/>
    <lineage>
        <taxon>Eukaryota</taxon>
        <taxon>Metazoa</taxon>
        <taxon>Chordata</taxon>
        <taxon>Craniata</taxon>
        <taxon>Vertebrata</taxon>
        <taxon>Euteleostomi</taxon>
        <taxon>Amphibia</taxon>
        <taxon>Batrachia</taxon>
        <taxon>Caudata</taxon>
        <taxon>Salamandroidea</taxon>
        <taxon>Salamandridae</taxon>
        <taxon>Pleurodelinae</taxon>
        <taxon>Pleurodeles</taxon>
    </lineage>
</organism>
<feature type="region of interest" description="Disordered" evidence="1">
    <location>
        <begin position="1"/>
        <end position="68"/>
    </location>
</feature>
<evidence type="ECO:0000313" key="2">
    <source>
        <dbReference type="EMBL" id="KAJ1186611.1"/>
    </source>
</evidence>
<reference evidence="2" key="1">
    <citation type="journal article" date="2022" name="bioRxiv">
        <title>Sequencing and chromosome-scale assembly of the giantPleurodeles waltlgenome.</title>
        <authorList>
            <person name="Brown T."/>
            <person name="Elewa A."/>
            <person name="Iarovenko S."/>
            <person name="Subramanian E."/>
            <person name="Araus A.J."/>
            <person name="Petzold A."/>
            <person name="Susuki M."/>
            <person name="Suzuki K.-i.T."/>
            <person name="Hayashi T."/>
            <person name="Toyoda A."/>
            <person name="Oliveira C."/>
            <person name="Osipova E."/>
            <person name="Leigh N.D."/>
            <person name="Simon A."/>
            <person name="Yun M.H."/>
        </authorList>
    </citation>
    <scope>NUCLEOTIDE SEQUENCE</scope>
    <source>
        <strain evidence="2">20211129_DDA</strain>
        <tissue evidence="2">Liver</tissue>
    </source>
</reference>
<evidence type="ECO:0000256" key="1">
    <source>
        <dbReference type="SAM" id="MobiDB-lite"/>
    </source>
</evidence>
<dbReference type="AlphaFoldDB" id="A0AAV7UE55"/>
<proteinExistence type="predicted"/>
<feature type="compositionally biased region" description="Pro residues" evidence="1">
    <location>
        <begin position="1"/>
        <end position="11"/>
    </location>
</feature>
<dbReference type="EMBL" id="JANPWB010000005">
    <property type="protein sequence ID" value="KAJ1186611.1"/>
    <property type="molecule type" value="Genomic_DNA"/>
</dbReference>